<dbReference type="PRINTS" id="PR00111">
    <property type="entry name" value="ABHYDROLASE"/>
</dbReference>
<dbReference type="Gene3D" id="3.40.50.1820">
    <property type="entry name" value="alpha/beta hydrolase"/>
    <property type="match status" value="1"/>
</dbReference>
<dbReference type="SUPFAM" id="SSF53474">
    <property type="entry name" value="alpha/beta-Hydrolases"/>
    <property type="match status" value="1"/>
</dbReference>
<keyword evidence="5" id="KW-1185">Reference proteome</keyword>
<feature type="domain" description="AB hydrolase-1" evidence="3">
    <location>
        <begin position="80"/>
        <end position="324"/>
    </location>
</feature>
<keyword evidence="2" id="KW-0732">Signal</keyword>
<comment type="caution">
    <text evidence="4">The sequence shown here is derived from an EMBL/GenBank/DDBJ whole genome shotgun (WGS) entry which is preliminary data.</text>
</comment>
<dbReference type="PANTHER" id="PTHR42977">
    <property type="entry name" value="HYDROLASE-RELATED"/>
    <property type="match status" value="1"/>
</dbReference>
<dbReference type="InterPro" id="IPR000073">
    <property type="entry name" value="AB_hydrolase_1"/>
</dbReference>
<feature type="chain" id="PRO_5045617648" evidence="2">
    <location>
        <begin position="41"/>
        <end position="344"/>
    </location>
</feature>
<reference evidence="5" key="1">
    <citation type="submission" date="2023-07" db="EMBL/GenBank/DDBJ databases">
        <title>Duganella aceri sp. nov., isolated from tree sap.</title>
        <authorList>
            <person name="Kim I.S."/>
        </authorList>
    </citation>
    <scope>NUCLEOTIDE SEQUENCE [LARGE SCALE GENOMIC DNA]</scope>
    <source>
        <strain evidence="5">SAP-35</strain>
    </source>
</reference>
<sequence length="344" mass="38195">MSTLQPSLTFIEDIAVTTFRILPQAAAALSLALLVQVAHAAPAAAKDAPNVANTASVAYRTVKVDGVNVFYREAGPKDAPTLLLLHGFPTSSQMFRNLIPLLADRYHIIAPDYPGYGQSDMPPMDKFKYSFDNLAGVIDKFTQAIGISRYALYVQDYGAPIGYRLAAAHPERVTAIVVQNGNAYDEGLANEFWAPVKVYWGAKTEANAAKLRPLLELSGTKWQYTEGIRDVQHISPDAWTVDQAYLDRPGNKDIQIEMFYSYGTNPGHYPEWQAYFRKHQPPMLIAWGKNDKIFPAAGAHPYLRDLPKAELHLLDTGHFALEEDSAEIGKLMRDFLGRTLKPAK</sequence>
<name>A0ABX0FJ40_9BURK</name>
<evidence type="ECO:0000313" key="4">
    <source>
        <dbReference type="EMBL" id="NGZ84579.1"/>
    </source>
</evidence>
<keyword evidence="1 4" id="KW-0378">Hydrolase</keyword>
<dbReference type="PRINTS" id="PR00412">
    <property type="entry name" value="EPOXHYDRLASE"/>
</dbReference>
<accession>A0ABX0FJ40</accession>
<proteinExistence type="predicted"/>
<dbReference type="PANTHER" id="PTHR42977:SF3">
    <property type="entry name" value="AB HYDROLASE-1 DOMAIN-CONTAINING PROTEIN"/>
    <property type="match status" value="1"/>
</dbReference>
<dbReference type="GO" id="GO:0016787">
    <property type="term" value="F:hydrolase activity"/>
    <property type="evidence" value="ECO:0007669"/>
    <property type="project" value="UniProtKB-KW"/>
</dbReference>
<evidence type="ECO:0000256" key="1">
    <source>
        <dbReference type="ARBA" id="ARBA00022801"/>
    </source>
</evidence>
<dbReference type="InterPro" id="IPR000639">
    <property type="entry name" value="Epox_hydrolase-like"/>
</dbReference>
<evidence type="ECO:0000259" key="3">
    <source>
        <dbReference type="Pfam" id="PF00561"/>
    </source>
</evidence>
<dbReference type="InterPro" id="IPR051340">
    <property type="entry name" value="Haloalkane_dehalogenase"/>
</dbReference>
<dbReference type="Proteomes" id="UP000666369">
    <property type="component" value="Unassembled WGS sequence"/>
</dbReference>
<feature type="signal peptide" evidence="2">
    <location>
        <begin position="1"/>
        <end position="40"/>
    </location>
</feature>
<organism evidence="4 5">
    <name type="scientific">Duganella aceris</name>
    <dbReference type="NCBI Taxonomy" id="2703883"/>
    <lineage>
        <taxon>Bacteria</taxon>
        <taxon>Pseudomonadati</taxon>
        <taxon>Pseudomonadota</taxon>
        <taxon>Betaproteobacteria</taxon>
        <taxon>Burkholderiales</taxon>
        <taxon>Oxalobacteraceae</taxon>
        <taxon>Telluria group</taxon>
        <taxon>Duganella</taxon>
    </lineage>
</organism>
<evidence type="ECO:0000256" key="2">
    <source>
        <dbReference type="SAM" id="SignalP"/>
    </source>
</evidence>
<dbReference type="InterPro" id="IPR029058">
    <property type="entry name" value="AB_hydrolase_fold"/>
</dbReference>
<protein>
    <submittedName>
        <fullName evidence="4">Alpha/beta hydrolase</fullName>
    </submittedName>
</protein>
<dbReference type="Pfam" id="PF00561">
    <property type="entry name" value="Abhydrolase_1"/>
    <property type="match status" value="1"/>
</dbReference>
<evidence type="ECO:0000313" key="5">
    <source>
        <dbReference type="Proteomes" id="UP000666369"/>
    </source>
</evidence>
<gene>
    <name evidence="4" type="ORF">GW587_09945</name>
</gene>
<dbReference type="EMBL" id="JAADJT010000004">
    <property type="protein sequence ID" value="NGZ84579.1"/>
    <property type="molecule type" value="Genomic_DNA"/>
</dbReference>